<evidence type="ECO:0000313" key="3">
    <source>
        <dbReference type="EMBL" id="OGY17535.1"/>
    </source>
</evidence>
<dbReference type="Proteomes" id="UP000177324">
    <property type="component" value="Unassembled WGS sequence"/>
</dbReference>
<dbReference type="EMBL" id="MHCH01000021">
    <property type="protein sequence ID" value="OGY17535.1"/>
    <property type="molecule type" value="Genomic_DNA"/>
</dbReference>
<dbReference type="SUPFAM" id="SSF89447">
    <property type="entry name" value="AbrB/MazE/MraZ-like"/>
    <property type="match status" value="1"/>
</dbReference>
<evidence type="ECO:0000259" key="2">
    <source>
        <dbReference type="PROSITE" id="PS51740"/>
    </source>
</evidence>
<name>A0A1G1VQ71_9BACT</name>
<dbReference type="Gene3D" id="2.10.260.10">
    <property type="match status" value="1"/>
</dbReference>
<gene>
    <name evidence="3" type="ORF">A2784_01365</name>
</gene>
<comment type="caution">
    <text evidence="3">The sequence shown here is derived from an EMBL/GenBank/DDBJ whole genome shotgun (WGS) entry which is preliminary data.</text>
</comment>
<reference evidence="3 4" key="1">
    <citation type="journal article" date="2016" name="Nat. Commun.">
        <title>Thousands of microbial genomes shed light on interconnected biogeochemical processes in an aquifer system.</title>
        <authorList>
            <person name="Anantharaman K."/>
            <person name="Brown C.T."/>
            <person name="Hug L.A."/>
            <person name="Sharon I."/>
            <person name="Castelle C.J."/>
            <person name="Probst A.J."/>
            <person name="Thomas B.C."/>
            <person name="Singh A."/>
            <person name="Wilkins M.J."/>
            <person name="Karaoz U."/>
            <person name="Brodie E.L."/>
            <person name="Williams K.H."/>
            <person name="Hubbard S.S."/>
            <person name="Banfield J.F."/>
        </authorList>
    </citation>
    <scope>NUCLEOTIDE SEQUENCE [LARGE SCALE GENOMIC DNA]</scope>
</reference>
<proteinExistence type="predicted"/>
<dbReference type="Pfam" id="PF04014">
    <property type="entry name" value="MazE_antitoxin"/>
    <property type="match status" value="1"/>
</dbReference>
<accession>A0A1G1VQ71</accession>
<feature type="domain" description="SpoVT-AbrB" evidence="2">
    <location>
        <begin position="1"/>
        <end position="46"/>
    </location>
</feature>
<dbReference type="InterPro" id="IPR037914">
    <property type="entry name" value="SpoVT-AbrB_sf"/>
</dbReference>
<dbReference type="GO" id="GO:0003677">
    <property type="term" value="F:DNA binding"/>
    <property type="evidence" value="ECO:0007669"/>
    <property type="project" value="UniProtKB-UniRule"/>
</dbReference>
<organism evidence="3 4">
    <name type="scientific">Candidatus Chisholmbacteria bacterium RIFCSPHIGHO2_01_FULL_48_12</name>
    <dbReference type="NCBI Taxonomy" id="1797589"/>
    <lineage>
        <taxon>Bacteria</taxon>
        <taxon>Candidatus Chisholmiibacteriota</taxon>
    </lineage>
</organism>
<dbReference type="AlphaFoldDB" id="A0A1G1VQ71"/>
<dbReference type="InterPro" id="IPR007159">
    <property type="entry name" value="SpoVT-AbrB_dom"/>
</dbReference>
<sequence length="82" mass="9300">MQLTTVTSKGQVTIPVDIRRHLGLKTGDSVQFVPTNGEFRLKPVPNFFSFRGSLKSKKPLNMKLIRQAIGKHLAQRYLKTFS</sequence>
<dbReference type="SMART" id="SM00966">
    <property type="entry name" value="SpoVT_AbrB"/>
    <property type="match status" value="1"/>
</dbReference>
<dbReference type="STRING" id="1797589.A2784_01365"/>
<protein>
    <recommendedName>
        <fullName evidence="2">SpoVT-AbrB domain-containing protein</fullName>
    </recommendedName>
</protein>
<dbReference type="NCBIfam" id="TIGR01439">
    <property type="entry name" value="lp_hng_hel_AbrB"/>
    <property type="match status" value="1"/>
</dbReference>
<evidence type="ECO:0000256" key="1">
    <source>
        <dbReference type="PROSITE-ProRule" id="PRU01076"/>
    </source>
</evidence>
<evidence type="ECO:0000313" key="4">
    <source>
        <dbReference type="Proteomes" id="UP000177324"/>
    </source>
</evidence>
<keyword evidence="1" id="KW-0238">DNA-binding</keyword>
<dbReference type="PROSITE" id="PS51740">
    <property type="entry name" value="SPOVT_ABRB"/>
    <property type="match status" value="1"/>
</dbReference>